<evidence type="ECO:0000313" key="6">
    <source>
        <dbReference type="Proteomes" id="UP001338582"/>
    </source>
</evidence>
<dbReference type="GO" id="GO:0005634">
    <property type="term" value="C:nucleus"/>
    <property type="evidence" value="ECO:0007669"/>
    <property type="project" value="TreeGrafter"/>
</dbReference>
<accession>A0AAX4HFB2</accession>
<feature type="compositionally biased region" description="Basic and acidic residues" evidence="3">
    <location>
        <begin position="135"/>
        <end position="144"/>
    </location>
</feature>
<feature type="compositionally biased region" description="Basic and acidic residues" evidence="3">
    <location>
        <begin position="463"/>
        <end position="487"/>
    </location>
</feature>
<feature type="domain" description="Vps72/YL1 C-terminal" evidence="4">
    <location>
        <begin position="743"/>
        <end position="772"/>
    </location>
</feature>
<dbReference type="InterPro" id="IPR013272">
    <property type="entry name" value="Vps72/YL1_C"/>
</dbReference>
<dbReference type="GeneID" id="88175524"/>
<dbReference type="AlphaFoldDB" id="A0AAX4HFB2"/>
<gene>
    <name evidence="5" type="ORF">PUMCH_004464</name>
</gene>
<dbReference type="RefSeq" id="XP_062879469.1">
    <property type="nucleotide sequence ID" value="XM_063023399.1"/>
</dbReference>
<feature type="region of interest" description="Disordered" evidence="3">
    <location>
        <begin position="417"/>
        <end position="568"/>
    </location>
</feature>
<evidence type="ECO:0000259" key="4">
    <source>
        <dbReference type="SMART" id="SM00993"/>
    </source>
</evidence>
<proteinExistence type="inferred from homology"/>
<dbReference type="KEGG" id="asau:88175524"/>
<protein>
    <recommendedName>
        <fullName evidence="4">Vps72/YL1 C-terminal domain-containing protein</fullName>
    </recommendedName>
</protein>
<feature type="region of interest" description="Disordered" evidence="3">
    <location>
        <begin position="36"/>
        <end position="172"/>
    </location>
</feature>
<evidence type="ECO:0000313" key="5">
    <source>
        <dbReference type="EMBL" id="WPK27091.1"/>
    </source>
</evidence>
<name>A0AAX4HFB2_9ASCO</name>
<dbReference type="EMBL" id="CP138898">
    <property type="protein sequence ID" value="WPK27091.1"/>
    <property type="molecule type" value="Genomic_DNA"/>
</dbReference>
<dbReference type="PANTHER" id="PTHR13275">
    <property type="entry name" value="YL-1 PROTEIN TRANSCRIPTION FACTOR-LIKE 1"/>
    <property type="match status" value="1"/>
</dbReference>
<comment type="similarity">
    <text evidence="1">Belongs to the VPS72/YL1 family.</text>
</comment>
<feature type="coiled-coil region" evidence="2">
    <location>
        <begin position="192"/>
        <end position="247"/>
    </location>
</feature>
<reference evidence="5 6" key="1">
    <citation type="submission" date="2023-10" db="EMBL/GenBank/DDBJ databases">
        <title>Draft Genome Sequence of Candida saopaulonensis from a very Premature Infant with Sepsis.</title>
        <authorList>
            <person name="Ning Y."/>
            <person name="Dai R."/>
            <person name="Xiao M."/>
            <person name="Xu Y."/>
            <person name="Yan Q."/>
            <person name="Zhang L."/>
        </authorList>
    </citation>
    <scope>NUCLEOTIDE SEQUENCE [LARGE SCALE GENOMIC DNA]</scope>
    <source>
        <strain evidence="5 6">19XY460</strain>
    </source>
</reference>
<dbReference type="SMART" id="SM00993">
    <property type="entry name" value="YL1_C"/>
    <property type="match status" value="1"/>
</dbReference>
<dbReference type="InterPro" id="IPR046757">
    <property type="entry name" value="YL1_N"/>
</dbReference>
<dbReference type="Proteomes" id="UP001338582">
    <property type="component" value="Chromosome 5"/>
</dbReference>
<sequence>MSDPNSLVATRARRANAGSRLKHLIEIEELASETRSFAMTEDDENVELLFQEDDNDEEFNEGDEDDQDQEEEESDEEEEEASGPVDTSKNDTAKTDTTSPSKEDSVSETEENVNADDMLSDSDLSVSDSDDSEGERELEKQERANKRKKKSQPFVPAIKKPKPEIEKAKPVAKPLVKHSDILLMSERRSSSRKSALKNKEQLINRIRQDEKRRAAHTPIKRVKERKLTQEERLAQAVETERENIESLHLFMEQEIVKKERQKWLLQLRRAKLKNVIRFTSEETFVCPLDEIEDERHVQDMYERRRKGRRRRFNEYPEERRYGDIDPNLPYYRREMEEKRIRELKMAEERRILEEQRAIKRKRLEEEREARRKALEEEREARKIAKEERLKEFEDVDVTENHIADTSTDLKEALDQTQLKNDEEASAESIAQPLAQDETNMVKESDDKVEASQDIESTSQEAVPEVKIESSVEKTQNDDSSDINKPDEVPGTNVDSQPDSMDIDTKPIQDQMPAEPAQIENEEAAPTESRSLTEQPSQSGETPGSTQVLQAATPVTDRSKEPTAEPEKKVTFEVAEKVENEEEAGGLITQESLNEYFYRRSENGSIYEGPVQHVGRNHVILMDFEEEQRWGLTEMRIQQVLFGDDATFSGSRRLRDVETILRSTTRLDNPYAITKEDTDNEILKSVKDIKEEDPMFEVLRRIPRLGDKNIVTEEVYEELPEESTHIRIRTEAPTGLYLPNGNKKLCLISGKEVRYFDPITGMPYENKDMYKIIKDVEMGLYSWHSIGRDVNAYGMAQVYLNKREGARHAKGVPEGFDG</sequence>
<organism evidence="5 6">
    <name type="scientific">Australozyma saopauloensis</name>
    <dbReference type="NCBI Taxonomy" id="291208"/>
    <lineage>
        <taxon>Eukaryota</taxon>
        <taxon>Fungi</taxon>
        <taxon>Dikarya</taxon>
        <taxon>Ascomycota</taxon>
        <taxon>Saccharomycotina</taxon>
        <taxon>Pichiomycetes</taxon>
        <taxon>Metschnikowiaceae</taxon>
        <taxon>Australozyma</taxon>
    </lineage>
</organism>
<feature type="compositionally biased region" description="Acidic residues" evidence="3">
    <location>
        <begin position="106"/>
        <end position="120"/>
    </location>
</feature>
<feature type="compositionally biased region" description="Basic and acidic residues" evidence="3">
    <location>
        <begin position="556"/>
        <end position="568"/>
    </location>
</feature>
<feature type="compositionally biased region" description="Acidic residues" evidence="3">
    <location>
        <begin position="40"/>
        <end position="81"/>
    </location>
</feature>
<evidence type="ECO:0000256" key="1">
    <source>
        <dbReference type="ARBA" id="ARBA00006832"/>
    </source>
</evidence>
<feature type="compositionally biased region" description="Polar residues" evidence="3">
    <location>
        <begin position="527"/>
        <end position="549"/>
    </location>
</feature>
<dbReference type="Pfam" id="PF08265">
    <property type="entry name" value="YL1_C"/>
    <property type="match status" value="1"/>
</dbReference>
<keyword evidence="6" id="KW-1185">Reference proteome</keyword>
<keyword evidence="2" id="KW-0175">Coiled coil</keyword>
<dbReference type="Pfam" id="PF05764">
    <property type="entry name" value="YL1"/>
    <property type="match status" value="1"/>
</dbReference>
<evidence type="ECO:0000256" key="3">
    <source>
        <dbReference type="SAM" id="MobiDB-lite"/>
    </source>
</evidence>
<dbReference type="PANTHER" id="PTHR13275:SF4">
    <property type="entry name" value="VACUOLAR PROTEIN SORTING-ASSOCIATED PROTEIN 72 HOMOLOG"/>
    <property type="match status" value="1"/>
</dbReference>
<feature type="compositionally biased region" description="Basic and acidic residues" evidence="3">
    <location>
        <begin position="439"/>
        <end position="450"/>
    </location>
</feature>
<evidence type="ECO:0000256" key="2">
    <source>
        <dbReference type="SAM" id="Coils"/>
    </source>
</evidence>
<feature type="coiled-coil region" evidence="2">
    <location>
        <begin position="349"/>
        <end position="387"/>
    </location>
</feature>